<dbReference type="SUPFAM" id="SSF56542">
    <property type="entry name" value="Substrate-binding domain of HMG-CoA reductase"/>
    <property type="match status" value="1"/>
</dbReference>
<dbReference type="Gene3D" id="3.90.770.10">
    <property type="entry name" value="3-hydroxy-3-methylglutaryl-coenzyme A Reductase, Chain A, domain 2"/>
    <property type="match status" value="2"/>
</dbReference>
<sequence>MTAQQPALNVPRKIYQMSVDERLRYLVDQGSLSKESADAYRASIVDDAAARMSENVIGELVSPLAVVTDLLVNGEHCLVPMTTEEPSVVAAANHGARMATGGFAAASHRDGIYGQILLDSNDRFDWRRLTAHVPELIRLVARQFASLSMRGGGLTNIDMHEDGLTCELLVKVGTAEAMGANIVNSILECMVHDIESVFPQLNAVMAIVSNYPSQLVDVETRVPFAQLGKDRERNALIAHNIARMADFAERSPYRAVTNNKGIMNGVDAVVAACGNDTRAVEAACHQLAALSGRYMPLSHWSVDDDAQHLVGTMRLALPIGAVGGAIASRSAIMRNMELMGSPNVKRLGEIIAATGLANNLAALHALAGEGIQHGHMRLQAAQTAIAVGATADETPQLVSRMVAASEYSESWAAEQLADMRDGR</sequence>
<name>A0AB39URE3_9BIFI</name>
<dbReference type="RefSeq" id="WP_369342442.1">
    <property type="nucleotide sequence ID" value="NZ_CP129683.1"/>
</dbReference>
<reference evidence="3" key="1">
    <citation type="submission" date="2023-07" db="EMBL/GenBank/DDBJ databases">
        <title>Bifidobacterium aquikefiriaerophilum sp. nov. and Bifidobacterium eccum sp. nov., isolated from water kefir.</title>
        <authorList>
            <person name="Breselge S."/>
            <person name="Bellassi P."/>
            <person name="Barcenilla C."/>
            <person name="Alvarez-Ordonez A."/>
            <person name="Morelli L."/>
            <person name="Cotter P.D."/>
        </authorList>
    </citation>
    <scope>NUCLEOTIDE SEQUENCE</scope>
    <source>
        <strain evidence="3">WK012_4_13</strain>
    </source>
</reference>
<proteinExistence type="inferred from homology"/>
<dbReference type="InterPro" id="IPR002202">
    <property type="entry name" value="HMG_CoA_Rdtase"/>
</dbReference>
<dbReference type="PRINTS" id="PR00071">
    <property type="entry name" value="HMGCOARDTASE"/>
</dbReference>
<accession>A0AB39URE3</accession>
<dbReference type="PANTHER" id="PTHR10572:SF24">
    <property type="entry name" value="3-HYDROXY-3-METHYLGLUTARYL-COENZYME A REDUCTASE"/>
    <property type="match status" value="1"/>
</dbReference>
<dbReference type="SUPFAM" id="SSF55035">
    <property type="entry name" value="NAD-binding domain of HMG-CoA reductase"/>
    <property type="match status" value="1"/>
</dbReference>
<dbReference type="GO" id="GO:0004420">
    <property type="term" value="F:hydroxymethylglutaryl-CoA reductase (NADPH) activity"/>
    <property type="evidence" value="ECO:0007669"/>
    <property type="project" value="InterPro"/>
</dbReference>
<dbReference type="PROSITE" id="PS50065">
    <property type="entry name" value="HMG_COA_REDUCTASE_4"/>
    <property type="match status" value="1"/>
</dbReference>
<gene>
    <name evidence="3" type="ORF">QN062_04765</name>
</gene>
<dbReference type="EMBL" id="CP129683">
    <property type="protein sequence ID" value="XDS51479.1"/>
    <property type="molecule type" value="Genomic_DNA"/>
</dbReference>
<dbReference type="GO" id="GO:0015936">
    <property type="term" value="P:coenzyme A metabolic process"/>
    <property type="evidence" value="ECO:0007669"/>
    <property type="project" value="InterPro"/>
</dbReference>
<evidence type="ECO:0000256" key="2">
    <source>
        <dbReference type="ARBA" id="ARBA00023002"/>
    </source>
</evidence>
<evidence type="ECO:0008006" key="4">
    <source>
        <dbReference type="Google" id="ProtNLM"/>
    </source>
</evidence>
<evidence type="ECO:0000313" key="3">
    <source>
        <dbReference type="EMBL" id="XDS51479.1"/>
    </source>
</evidence>
<keyword evidence="2" id="KW-0560">Oxidoreductase</keyword>
<dbReference type="Gene3D" id="1.10.8.660">
    <property type="match status" value="1"/>
</dbReference>
<dbReference type="InterPro" id="IPR009029">
    <property type="entry name" value="HMG_CoA_Rdtase_sub-bd_dom_sf"/>
</dbReference>
<comment type="similarity">
    <text evidence="1">Belongs to the HMG-CoA reductase family.</text>
</comment>
<dbReference type="Pfam" id="PF00368">
    <property type="entry name" value="HMG-CoA_red"/>
    <property type="match status" value="1"/>
</dbReference>
<dbReference type="AlphaFoldDB" id="A0AB39URE3"/>
<protein>
    <recommendedName>
        <fullName evidence="4">3-hydroxy-3-methylglutaryl coenzyme A reductase</fullName>
    </recommendedName>
</protein>
<organism evidence="3">
    <name type="scientific">Bifidobacterium fermentum</name>
    <dbReference type="NCBI Taxonomy" id="3059035"/>
    <lineage>
        <taxon>Bacteria</taxon>
        <taxon>Bacillati</taxon>
        <taxon>Actinomycetota</taxon>
        <taxon>Actinomycetes</taxon>
        <taxon>Bifidobacteriales</taxon>
        <taxon>Bifidobacteriaceae</taxon>
        <taxon>Bifidobacterium</taxon>
    </lineage>
</organism>
<dbReference type="PANTHER" id="PTHR10572">
    <property type="entry name" value="3-HYDROXY-3-METHYLGLUTARYL-COENZYME A REDUCTASE"/>
    <property type="match status" value="1"/>
</dbReference>
<dbReference type="InterPro" id="IPR009023">
    <property type="entry name" value="HMG_CoA_Rdtase_NAD(P)-bd_sf"/>
</dbReference>
<dbReference type="InterPro" id="IPR023074">
    <property type="entry name" value="HMG_CoA_Rdtase_cat_sf"/>
</dbReference>
<evidence type="ECO:0000256" key="1">
    <source>
        <dbReference type="ARBA" id="ARBA00007661"/>
    </source>
</evidence>
<dbReference type="KEGG" id="bfk:QN062_04765"/>